<comment type="caution">
    <text evidence="1">The sequence shown here is derived from an EMBL/GenBank/DDBJ whole genome shotgun (WGS) entry which is preliminary data.</text>
</comment>
<accession>A0A1V4IIQ5</accession>
<gene>
    <name evidence="1" type="ORF">CLORY_31720</name>
</gene>
<evidence type="ECO:0000313" key="1">
    <source>
        <dbReference type="EMBL" id="OPJ59724.1"/>
    </source>
</evidence>
<dbReference type="EMBL" id="MZGV01000040">
    <property type="protein sequence ID" value="OPJ59724.1"/>
    <property type="molecule type" value="Genomic_DNA"/>
</dbReference>
<dbReference type="Proteomes" id="UP000190080">
    <property type="component" value="Unassembled WGS sequence"/>
</dbReference>
<dbReference type="OrthoDB" id="2455499at2"/>
<evidence type="ECO:0000313" key="2">
    <source>
        <dbReference type="Proteomes" id="UP000190080"/>
    </source>
</evidence>
<organism evidence="1 2">
    <name type="scientific">Clostridium oryzae</name>
    <dbReference type="NCBI Taxonomy" id="1450648"/>
    <lineage>
        <taxon>Bacteria</taxon>
        <taxon>Bacillati</taxon>
        <taxon>Bacillota</taxon>
        <taxon>Clostridia</taxon>
        <taxon>Eubacteriales</taxon>
        <taxon>Clostridiaceae</taxon>
        <taxon>Clostridium</taxon>
    </lineage>
</organism>
<sequence length="282" mass="32538">MKSIKVQLFMVVLTVLLFVIGFHSIFSKKILAKADSVHTLTFNNKLKVKTLFYPYRDPGNTADNLRRHLQGLTIDTNDNIYLTYAVCDETRYAYIYVYNKKGKLLRKSKKMPLGHGQAISYKNGYLYQLADIKDQTNFSLLKIDPYTFRIVRSWTIPSTIHPNVLFMQDDNTGISVSRYLDGYDINKIHLTEGPDAQRDWHEKIHISGFIGITPNREIQGFTYRNGQYHLLSNGEYMTFNPDGSNVKHISMNTKRESEGIGVMSNGKLVFGFNRLNELFIQQ</sequence>
<dbReference type="AlphaFoldDB" id="A0A1V4IIQ5"/>
<dbReference type="SUPFAM" id="SSF63825">
    <property type="entry name" value="YWTD domain"/>
    <property type="match status" value="1"/>
</dbReference>
<proteinExistence type="predicted"/>
<dbReference type="RefSeq" id="WP_079426242.1">
    <property type="nucleotide sequence ID" value="NZ_MZGV01000040.1"/>
</dbReference>
<reference evidence="1 2" key="1">
    <citation type="submission" date="2017-03" db="EMBL/GenBank/DDBJ databases">
        <title>Genome sequence of Clostridium oryzae DSM 28571.</title>
        <authorList>
            <person name="Poehlein A."/>
            <person name="Daniel R."/>
        </authorList>
    </citation>
    <scope>NUCLEOTIDE SEQUENCE [LARGE SCALE GENOMIC DNA]</scope>
    <source>
        <strain evidence="1 2">DSM 28571</strain>
    </source>
</reference>
<name>A0A1V4IIQ5_9CLOT</name>
<keyword evidence="2" id="KW-1185">Reference proteome</keyword>
<protein>
    <submittedName>
        <fullName evidence="1">Uncharacterized protein</fullName>
    </submittedName>
</protein>